<dbReference type="PROSITE" id="PS50113">
    <property type="entry name" value="PAC"/>
    <property type="match status" value="4"/>
</dbReference>
<dbReference type="NCBIfam" id="TIGR00254">
    <property type="entry name" value="GGDEF"/>
    <property type="match status" value="1"/>
</dbReference>
<feature type="domain" description="GGDEF" evidence="5">
    <location>
        <begin position="593"/>
        <end position="731"/>
    </location>
</feature>
<keyword evidence="7" id="KW-1185">Reference proteome</keyword>
<evidence type="ECO:0000259" key="5">
    <source>
        <dbReference type="PROSITE" id="PS50887"/>
    </source>
</evidence>
<dbReference type="Pfam" id="PF00989">
    <property type="entry name" value="PAS"/>
    <property type="match status" value="3"/>
</dbReference>
<dbReference type="PROSITE" id="PS50112">
    <property type="entry name" value="PAS"/>
    <property type="match status" value="4"/>
</dbReference>
<dbReference type="SUPFAM" id="SSF141868">
    <property type="entry name" value="EAL domain-like"/>
    <property type="match status" value="1"/>
</dbReference>
<evidence type="ECO:0000259" key="4">
    <source>
        <dbReference type="PROSITE" id="PS50883"/>
    </source>
</evidence>
<dbReference type="InterPro" id="IPR013767">
    <property type="entry name" value="PAS_fold"/>
</dbReference>
<feature type="domain" description="PAC" evidence="3">
    <location>
        <begin position="265"/>
        <end position="317"/>
    </location>
</feature>
<dbReference type="EMBL" id="AP013066">
    <property type="protein sequence ID" value="BAN34527.1"/>
    <property type="molecule type" value="Genomic_DNA"/>
</dbReference>
<keyword evidence="1" id="KW-0175">Coiled coil</keyword>
<dbReference type="SMART" id="SM00091">
    <property type="entry name" value="PAS"/>
    <property type="match status" value="4"/>
</dbReference>
<organism evidence="6 7">
    <name type="scientific">Sulfuricella denitrificans (strain DSM 22764 / NBRC 105220 / skB26)</name>
    <dbReference type="NCBI Taxonomy" id="1163617"/>
    <lineage>
        <taxon>Bacteria</taxon>
        <taxon>Pseudomonadati</taxon>
        <taxon>Pseudomonadota</taxon>
        <taxon>Betaproteobacteria</taxon>
        <taxon>Nitrosomonadales</taxon>
        <taxon>Sulfuricellaceae</taxon>
        <taxon>Sulfuricella</taxon>
    </lineage>
</organism>
<evidence type="ECO:0000313" key="7">
    <source>
        <dbReference type="Proteomes" id="UP000015559"/>
    </source>
</evidence>
<proteinExistence type="predicted"/>
<dbReference type="InterPro" id="IPR035965">
    <property type="entry name" value="PAS-like_dom_sf"/>
</dbReference>
<dbReference type="InterPro" id="IPR043128">
    <property type="entry name" value="Rev_trsase/Diguanyl_cyclase"/>
</dbReference>
<feature type="domain" description="PAC" evidence="3">
    <location>
        <begin position="140"/>
        <end position="191"/>
    </location>
</feature>
<dbReference type="Proteomes" id="UP000015559">
    <property type="component" value="Chromosome"/>
</dbReference>
<dbReference type="InterPro" id="IPR000014">
    <property type="entry name" value="PAS"/>
</dbReference>
<dbReference type="SUPFAM" id="SSF55785">
    <property type="entry name" value="PYP-like sensor domain (PAS domain)"/>
    <property type="match status" value="4"/>
</dbReference>
<dbReference type="InterPro" id="IPR000700">
    <property type="entry name" value="PAS-assoc_C"/>
</dbReference>
<dbReference type="Pfam" id="PF13426">
    <property type="entry name" value="PAS_9"/>
    <property type="match status" value="1"/>
</dbReference>
<dbReference type="STRING" id="1163617.SCD_n00685"/>
<dbReference type="KEGG" id="sdr:SCD_n00685"/>
<dbReference type="InterPro" id="IPR001610">
    <property type="entry name" value="PAC"/>
</dbReference>
<evidence type="ECO:0000313" key="6">
    <source>
        <dbReference type="EMBL" id="BAN34527.1"/>
    </source>
</evidence>
<dbReference type="Gene3D" id="3.30.70.270">
    <property type="match status" value="1"/>
</dbReference>
<dbReference type="CDD" id="cd01948">
    <property type="entry name" value="EAL"/>
    <property type="match status" value="1"/>
</dbReference>
<evidence type="ECO:0000259" key="3">
    <source>
        <dbReference type="PROSITE" id="PS50113"/>
    </source>
</evidence>
<dbReference type="NCBIfam" id="TIGR00229">
    <property type="entry name" value="sensory_box"/>
    <property type="match status" value="4"/>
</dbReference>
<feature type="domain" description="PAS" evidence="2">
    <location>
        <begin position="192"/>
        <end position="262"/>
    </location>
</feature>
<dbReference type="CDD" id="cd01949">
    <property type="entry name" value="GGDEF"/>
    <property type="match status" value="1"/>
</dbReference>
<dbReference type="SUPFAM" id="SSF55073">
    <property type="entry name" value="Nucleotide cyclase"/>
    <property type="match status" value="1"/>
</dbReference>
<dbReference type="CDD" id="cd00130">
    <property type="entry name" value="PAS"/>
    <property type="match status" value="4"/>
</dbReference>
<feature type="domain" description="EAL" evidence="4">
    <location>
        <begin position="740"/>
        <end position="994"/>
    </location>
</feature>
<protein>
    <submittedName>
        <fullName evidence="6">Diguanylate cyclase/phosphodiesterase with PAS/PAC sensor(S)</fullName>
    </submittedName>
</protein>
<feature type="domain" description="PAC" evidence="3">
    <location>
        <begin position="390"/>
        <end position="440"/>
    </location>
</feature>
<feature type="domain" description="PAC" evidence="3">
    <location>
        <begin position="509"/>
        <end position="561"/>
    </location>
</feature>
<dbReference type="eggNOG" id="COG2202">
    <property type="taxonomic scope" value="Bacteria"/>
</dbReference>
<feature type="domain" description="PAS" evidence="2">
    <location>
        <begin position="67"/>
        <end position="137"/>
    </location>
</feature>
<dbReference type="InterPro" id="IPR035919">
    <property type="entry name" value="EAL_sf"/>
</dbReference>
<dbReference type="PANTHER" id="PTHR44757">
    <property type="entry name" value="DIGUANYLATE CYCLASE DGCP"/>
    <property type="match status" value="1"/>
</dbReference>
<dbReference type="Pfam" id="PF00990">
    <property type="entry name" value="GGDEF"/>
    <property type="match status" value="1"/>
</dbReference>
<dbReference type="GO" id="GO:0006355">
    <property type="term" value="P:regulation of DNA-templated transcription"/>
    <property type="evidence" value="ECO:0007669"/>
    <property type="project" value="InterPro"/>
</dbReference>
<dbReference type="AlphaFoldDB" id="S6B1F2"/>
<dbReference type="Gene3D" id="3.20.20.450">
    <property type="entry name" value="EAL domain"/>
    <property type="match status" value="1"/>
</dbReference>
<dbReference type="Gene3D" id="3.30.450.20">
    <property type="entry name" value="PAS domain"/>
    <property type="match status" value="4"/>
</dbReference>
<dbReference type="eggNOG" id="COG5001">
    <property type="taxonomic scope" value="Bacteria"/>
</dbReference>
<feature type="domain" description="PAS" evidence="2">
    <location>
        <begin position="436"/>
        <end position="482"/>
    </location>
</feature>
<evidence type="ECO:0000259" key="2">
    <source>
        <dbReference type="PROSITE" id="PS50112"/>
    </source>
</evidence>
<dbReference type="SMART" id="SM00267">
    <property type="entry name" value="GGDEF"/>
    <property type="match status" value="1"/>
</dbReference>
<dbReference type="InterPro" id="IPR000160">
    <property type="entry name" value="GGDEF_dom"/>
</dbReference>
<dbReference type="InterPro" id="IPR001633">
    <property type="entry name" value="EAL_dom"/>
</dbReference>
<sequence>MVTKKTGGDSRQLRADAETQLALTPSSCTSRSSLPAEGLLHELQVYQVELEMQNEELRQAHRALEESRDRYVDLYEFAPISYFTLTREGIISEANLTGASLLGVEREKLLRRRFASFVMPEDTGRWHRHFMSSLQHGEEQRCELALKRDDGSLFYARLDTLGRNIKGDAPLVFITLVDTTESRSAAMALHRSEEMFRRLAQISPAGIFHADTQGACDYVNERWSEITGLSIEESLGDGWMLALHKEDRERTLALWREAMSTMQPKPMEWRMQRHDGTVRWAFGEAATELDAQGRIAGFIGIVNDITERKQAEIKLRESEERYRQTLQTSIDGFWIASSDGRILDVNDAYCQMISYEREELLNMRIPDLEAMESPEETARHIQEVLTKGHDRFETRHRRKDGQVLEIEISTVHQPGEDGGYFCAFLRDITKSKQVEEDLRIAAIAFESQAGVMVTDANGIIVRVNQAFTHLTGYSAEEAVGQTSALLKSGRHDQAFYQGMWETLKQKGYWQGQMWNRRKNGKIYAEWLTITAVTAPDGRITHYVGTFSDITQNREAEAEIHRLAYYDPLTLLPNRRLLQDRLGQVLAATVRNGHCGAILFLDMDNFKTLNDTRGHDIGDLLLVEVAQRLKTCVRGVDTVARLGGDEFVVLLEDLSGEFEEAAAQAKLVGDKVQEVIARSYHLKGCEYYCTTSIGISLFRDNNVTVDELLKHADLAMYQSKNAGRNTQRFFDPAMQAALDEHSALETDLRLALKRQQLRLYYQPQMESTRGLVGAEALLRWVHPERGLVEPGDFISIAEETGFILPIGYWVLETACAQLKAWEGNPRTHELQLAVNVSARQFRQPDFAVQVQQVLAQSGADPTRLKIELTESLVLDNVSDTIIKMQALKAIGVGFSMDDFGTGYSSLSYLTRLPLDQLKIDRSFIRDFGSDANGAAIVQTIIIMGKTLGLNVIAEGVETVAQRDFLDRNGCHAFQGFLFSRPLPLADFEQFMNLNARLH</sequence>
<dbReference type="SMART" id="SM00086">
    <property type="entry name" value="PAC"/>
    <property type="match status" value="4"/>
</dbReference>
<dbReference type="PANTHER" id="PTHR44757:SF2">
    <property type="entry name" value="BIOFILM ARCHITECTURE MAINTENANCE PROTEIN MBAA"/>
    <property type="match status" value="1"/>
</dbReference>
<feature type="coiled-coil region" evidence="1">
    <location>
        <begin position="36"/>
        <end position="74"/>
    </location>
</feature>
<name>S6B1F2_SULDS</name>
<dbReference type="InterPro" id="IPR052155">
    <property type="entry name" value="Biofilm_reg_signaling"/>
</dbReference>
<dbReference type="PROSITE" id="PS50887">
    <property type="entry name" value="GGDEF"/>
    <property type="match status" value="1"/>
</dbReference>
<dbReference type="HOGENOM" id="CLU_000445_70_20_4"/>
<reference evidence="6 7" key="1">
    <citation type="journal article" date="2012" name="Appl. Environ. Microbiol.">
        <title>Draft genome sequence of a psychrotolerant sulfur-oxidizing bacterium, Sulfuricella denitrificans skB26, and proteomic insights into cold adaptation.</title>
        <authorList>
            <person name="Watanabe T."/>
            <person name="Kojima H."/>
            <person name="Fukui M."/>
        </authorList>
    </citation>
    <scope>NUCLEOTIDE SEQUENCE [LARGE SCALE GENOMIC DNA]</scope>
    <source>
        <strain evidence="7">skB26</strain>
    </source>
</reference>
<feature type="coiled-coil region" evidence="1">
    <location>
        <begin position="301"/>
        <end position="328"/>
    </location>
</feature>
<dbReference type="FunFam" id="3.20.20.450:FF:000001">
    <property type="entry name" value="Cyclic di-GMP phosphodiesterase yahA"/>
    <property type="match status" value="1"/>
</dbReference>
<dbReference type="InterPro" id="IPR029787">
    <property type="entry name" value="Nucleotide_cyclase"/>
</dbReference>
<dbReference type="SMART" id="SM00052">
    <property type="entry name" value="EAL"/>
    <property type="match status" value="1"/>
</dbReference>
<dbReference type="PROSITE" id="PS50883">
    <property type="entry name" value="EAL"/>
    <property type="match status" value="1"/>
</dbReference>
<gene>
    <name evidence="6" type="ORF">SCD_n00685</name>
</gene>
<dbReference type="RefSeq" id="WP_009206525.1">
    <property type="nucleotide sequence ID" value="NC_022357.1"/>
</dbReference>
<accession>S6B1F2</accession>
<dbReference type="FunFam" id="3.30.450.20:FF:000099">
    <property type="entry name" value="Sensory box sensor histidine kinase"/>
    <property type="match status" value="1"/>
</dbReference>
<evidence type="ECO:0000256" key="1">
    <source>
        <dbReference type="SAM" id="Coils"/>
    </source>
</evidence>
<dbReference type="Pfam" id="PF00563">
    <property type="entry name" value="EAL"/>
    <property type="match status" value="1"/>
</dbReference>
<feature type="domain" description="PAS" evidence="2">
    <location>
        <begin position="318"/>
        <end position="388"/>
    </location>
</feature>
<dbReference type="OrthoDB" id="9813903at2"/>